<name>A0A5B8LI27_9SPHN</name>
<organism evidence="1 2">
    <name type="scientific">Sphingomonas panacisoli</name>
    <dbReference type="NCBI Taxonomy" id="1813879"/>
    <lineage>
        <taxon>Bacteria</taxon>
        <taxon>Pseudomonadati</taxon>
        <taxon>Pseudomonadota</taxon>
        <taxon>Alphaproteobacteria</taxon>
        <taxon>Sphingomonadales</taxon>
        <taxon>Sphingomonadaceae</taxon>
        <taxon>Sphingomonas</taxon>
    </lineage>
</organism>
<dbReference type="OrthoDB" id="8238029at2"/>
<reference evidence="1 2" key="1">
    <citation type="submission" date="2019-07" db="EMBL/GenBank/DDBJ databases">
        <title>Full genome sequence of Sphingomonas sp. 4R-6-7(HKS19).</title>
        <authorList>
            <person name="Im W.-T."/>
        </authorList>
    </citation>
    <scope>NUCLEOTIDE SEQUENCE [LARGE SCALE GENOMIC DNA]</scope>
    <source>
        <strain evidence="1 2">HKS19</strain>
    </source>
</reference>
<dbReference type="EMBL" id="CP042306">
    <property type="protein sequence ID" value="QDZ06810.1"/>
    <property type="molecule type" value="Genomic_DNA"/>
</dbReference>
<dbReference type="RefSeq" id="WP_146569894.1">
    <property type="nucleotide sequence ID" value="NZ_CP042306.1"/>
</dbReference>
<evidence type="ECO:0000313" key="2">
    <source>
        <dbReference type="Proteomes" id="UP000315673"/>
    </source>
</evidence>
<keyword evidence="2" id="KW-1185">Reference proteome</keyword>
<protein>
    <submittedName>
        <fullName evidence="1">DUF3606 domain-containing protein</fullName>
    </submittedName>
</protein>
<proteinExistence type="predicted"/>
<accession>A0A5B8LI27</accession>
<evidence type="ECO:0000313" key="1">
    <source>
        <dbReference type="EMBL" id="QDZ06810.1"/>
    </source>
</evidence>
<dbReference type="KEGG" id="spai:FPZ24_04395"/>
<sequence>MSDNKTRRAPQDASRIAMGENYEVSYWTDRFGVSRDRLQQAVDAVGNGAEAVEKYLKR</sequence>
<dbReference type="Proteomes" id="UP000315673">
    <property type="component" value="Chromosome"/>
</dbReference>
<dbReference type="InterPro" id="IPR022037">
    <property type="entry name" value="DUF3606"/>
</dbReference>
<dbReference type="Pfam" id="PF12244">
    <property type="entry name" value="DUF3606"/>
    <property type="match status" value="1"/>
</dbReference>
<dbReference type="AlphaFoldDB" id="A0A5B8LI27"/>
<gene>
    <name evidence="1" type="ORF">FPZ24_04395</name>
</gene>